<dbReference type="SUPFAM" id="SSF52129">
    <property type="entry name" value="Caspase-like"/>
    <property type="match status" value="1"/>
</dbReference>
<dbReference type="Pfam" id="PF03781">
    <property type="entry name" value="FGE-sulfatase"/>
    <property type="match status" value="1"/>
</dbReference>
<dbReference type="Gene3D" id="3.90.1580.10">
    <property type="entry name" value="paralog of FGE (formylglycine-generating enzyme)"/>
    <property type="match status" value="1"/>
</dbReference>
<dbReference type="PROSITE" id="PS50208">
    <property type="entry name" value="CASPASE_P20"/>
    <property type="match status" value="1"/>
</dbReference>
<dbReference type="SUPFAM" id="SSF56436">
    <property type="entry name" value="C-type lectin-like"/>
    <property type="match status" value="1"/>
</dbReference>
<proteinExistence type="predicted"/>
<feature type="region of interest" description="Disordered" evidence="1">
    <location>
        <begin position="270"/>
        <end position="308"/>
    </location>
</feature>
<dbReference type="InterPro" id="IPR029030">
    <property type="entry name" value="Caspase-like_dom_sf"/>
</dbReference>
<evidence type="ECO:0000313" key="3">
    <source>
        <dbReference type="EMBL" id="GAA4418973.1"/>
    </source>
</evidence>
<feature type="domain" description="Caspase family p20" evidence="2">
    <location>
        <begin position="35"/>
        <end position="165"/>
    </location>
</feature>
<dbReference type="PANTHER" id="PTHR23150">
    <property type="entry name" value="SULFATASE MODIFYING FACTOR 1, 2"/>
    <property type="match status" value="1"/>
</dbReference>
<dbReference type="Gene3D" id="3.40.50.1460">
    <property type="match status" value="1"/>
</dbReference>
<dbReference type="PANTHER" id="PTHR23150:SF19">
    <property type="entry name" value="FORMYLGLYCINE-GENERATING ENZYME"/>
    <property type="match status" value="1"/>
</dbReference>
<reference evidence="4" key="1">
    <citation type="journal article" date="2019" name="Int. J. Syst. Evol. Microbiol.">
        <title>The Global Catalogue of Microorganisms (GCM) 10K type strain sequencing project: providing services to taxonomists for standard genome sequencing and annotation.</title>
        <authorList>
            <consortium name="The Broad Institute Genomics Platform"/>
            <consortium name="The Broad Institute Genome Sequencing Center for Infectious Disease"/>
            <person name="Wu L."/>
            <person name="Ma J."/>
        </authorList>
    </citation>
    <scope>NUCLEOTIDE SEQUENCE [LARGE SCALE GENOMIC DNA]</scope>
    <source>
        <strain evidence="4">JCM 17925</strain>
    </source>
</reference>
<protein>
    <recommendedName>
        <fullName evidence="2">Caspase family p20 domain-containing protein</fullName>
    </recommendedName>
</protein>
<dbReference type="InterPro" id="IPR001309">
    <property type="entry name" value="Pept_C14_p20"/>
</dbReference>
<feature type="compositionally biased region" description="Polar residues" evidence="1">
    <location>
        <begin position="278"/>
        <end position="308"/>
    </location>
</feature>
<evidence type="ECO:0000256" key="1">
    <source>
        <dbReference type="SAM" id="MobiDB-lite"/>
    </source>
</evidence>
<keyword evidence="4" id="KW-1185">Reference proteome</keyword>
<dbReference type="InterPro" id="IPR005532">
    <property type="entry name" value="SUMF_dom"/>
</dbReference>
<dbReference type="InterPro" id="IPR016187">
    <property type="entry name" value="CTDL_fold"/>
</dbReference>
<name>A0ABP8KZ60_9BACT</name>
<dbReference type="InterPro" id="IPR011600">
    <property type="entry name" value="Pept_C14_caspase"/>
</dbReference>
<dbReference type="EMBL" id="BAABHB010000017">
    <property type="protein sequence ID" value="GAA4418973.1"/>
    <property type="molecule type" value="Genomic_DNA"/>
</dbReference>
<dbReference type="InterPro" id="IPR051043">
    <property type="entry name" value="Sulfatase_Mod_Factor_Kinase"/>
</dbReference>
<accession>A0ABP8KZ60</accession>
<dbReference type="InterPro" id="IPR042095">
    <property type="entry name" value="SUMF_sf"/>
</dbReference>
<comment type="caution">
    <text evidence="3">The sequence shown here is derived from an EMBL/GenBank/DDBJ whole genome shotgun (WGS) entry which is preliminary data.</text>
</comment>
<organism evidence="3 4">
    <name type="scientific">Nibrella viscosa</name>
    <dbReference type="NCBI Taxonomy" id="1084524"/>
    <lineage>
        <taxon>Bacteria</taxon>
        <taxon>Pseudomonadati</taxon>
        <taxon>Bacteroidota</taxon>
        <taxon>Cytophagia</taxon>
        <taxon>Cytophagales</taxon>
        <taxon>Spirosomataceae</taxon>
        <taxon>Nibrella</taxon>
    </lineage>
</organism>
<sequence length="554" mass="61759">MRFLLLAYGLWLSQLGLAQSRSIKIVGGQVPSGTERRLALVIGNKDYRHVRALKNPLNDAQDMSNALEQIGFEVITLTNTTFGQMIAGLNRFKDKLTTSDVALLYYSGHGVSYNGRNYLMPIDAELRCLEQIEENSVSLNRVLADIAARQVRNSFVFLDACRNLPDLSICNGTQKDVTLQTGLVRPTNNPRGSMIVFATEEGNTADDNVNGRNGLFTEALLKYLTKPNLSIRAILDQTDLEAEAKSGGRQSPARYDKIRGEFMFVIQTPADPLPVTPAPSNAESVTRSEPARRQNQTKPIASGKPTLTPTRLTNYLDLPFADLVYVPGGSFQMGDTRNEGSGNETPDHRVIVSSFMMGKYEVTQRQWEAVMGNNPAYFKDCPDCPVESVSWEEVQEFLRKLNIRTNMRYRLPTEAEWEYAAGGGDVANRSRFGNGQDTLDPSQVNFDGNGQYITPYSVSGKYRNKTVEVGSLEPNQLGLYNMSGSVWEWCQDWYGDYSSAEQTNPTGPATGSYRVLRGGSWFTEPQRCRSSYRGRNTPESRFNYVGLRIVLSIP</sequence>
<evidence type="ECO:0000259" key="2">
    <source>
        <dbReference type="PROSITE" id="PS50208"/>
    </source>
</evidence>
<evidence type="ECO:0000313" key="4">
    <source>
        <dbReference type="Proteomes" id="UP001500936"/>
    </source>
</evidence>
<gene>
    <name evidence="3" type="ORF">GCM10023187_52920</name>
</gene>
<dbReference type="Pfam" id="PF00656">
    <property type="entry name" value="Peptidase_C14"/>
    <property type="match status" value="1"/>
</dbReference>
<dbReference type="Proteomes" id="UP001500936">
    <property type="component" value="Unassembled WGS sequence"/>
</dbReference>